<feature type="compositionally biased region" description="Basic and acidic residues" evidence="10">
    <location>
        <begin position="339"/>
        <end position="350"/>
    </location>
</feature>
<feature type="region of interest" description="Disordered" evidence="10">
    <location>
        <begin position="313"/>
        <end position="375"/>
    </location>
</feature>
<evidence type="ECO:0000256" key="2">
    <source>
        <dbReference type="ARBA" id="ARBA00022729"/>
    </source>
</evidence>
<reference evidence="12" key="1">
    <citation type="journal article" date="2021" name="bioRxiv">
        <title>Unraveling nitrogen, sulfur and carbon metabolic pathways and microbial community transcriptional responses to substrate deprivation and toxicity stresses in a bioreactor mimicking anoxic brackish coastal sediment conditions.</title>
        <authorList>
            <person name="Martins P.D."/>
            <person name="Echeveste M.J."/>
            <person name="Arshad A."/>
            <person name="Kurth J."/>
            <person name="Ouboter H."/>
            <person name="Jetten M.S.M."/>
            <person name="Welte C.U."/>
        </authorList>
    </citation>
    <scope>NUCLEOTIDE SEQUENCE</scope>
    <source>
        <strain evidence="12">MAG_39</strain>
    </source>
</reference>
<reference evidence="12" key="2">
    <citation type="submission" date="2021-08" db="EMBL/GenBank/DDBJ databases">
        <authorList>
            <person name="Dalcin Martins P."/>
        </authorList>
    </citation>
    <scope>NUCLEOTIDE SEQUENCE</scope>
    <source>
        <strain evidence="12">MAG_39</strain>
    </source>
</reference>
<evidence type="ECO:0000256" key="7">
    <source>
        <dbReference type="PIRSR" id="PIRSR618044-1"/>
    </source>
</evidence>
<proteinExistence type="inferred from homology"/>
<sequence length="375" mass="40835">MSQSSTLPSAVRRLSFIRKLLFLVIFFVLALQGVPLPSSADEITARAAVVIDNATEKILYAKNPNWKLPPASTTKLVTAMVALDRLSPDAVLTISPKAANTPSVSPHLRPGERFFMRDLLALALIRSVNGAAVALAEAVAGSEAAFTHLMNEKAMRLGAENTRFINASGLPGADQYITAFDLAKVMKESLKYPLLQESLGTRTKEIRSLEGRRLFVKNTNQLLWTDDGCIGGKTGYTRAARHCFVSASKKEQATLITAVLGESVRDDLWGDSTALLAKGYDILAQKAEPMIYFTSSNEKPIVLASYKTGKKSARHKLVKSKSKQRKSDSRPKLAKGKGGKRDKAVKAVEKRSKKKKGGRVRVAEKGKKLPGRDLS</sequence>
<dbReference type="PRINTS" id="PR00725">
    <property type="entry name" value="DADACBPTASE1"/>
</dbReference>
<dbReference type="SUPFAM" id="SSF56601">
    <property type="entry name" value="beta-lactamase/transpeptidase-like"/>
    <property type="match status" value="1"/>
</dbReference>
<dbReference type="AlphaFoldDB" id="A0A953SHI8"/>
<evidence type="ECO:0000256" key="3">
    <source>
        <dbReference type="ARBA" id="ARBA00022801"/>
    </source>
</evidence>
<gene>
    <name evidence="12" type="ORF">K8I29_17790</name>
</gene>
<dbReference type="GO" id="GO:0071555">
    <property type="term" value="P:cell wall organization"/>
    <property type="evidence" value="ECO:0007669"/>
    <property type="project" value="UniProtKB-KW"/>
</dbReference>
<feature type="binding site" evidence="8">
    <location>
        <position position="233"/>
    </location>
    <ligand>
        <name>substrate</name>
    </ligand>
</feature>
<evidence type="ECO:0000256" key="9">
    <source>
        <dbReference type="RuleBase" id="RU004016"/>
    </source>
</evidence>
<comment type="caution">
    <text evidence="12">The sequence shown here is derived from an EMBL/GenBank/DDBJ whole genome shotgun (WGS) entry which is preliminary data.</text>
</comment>
<keyword evidence="4" id="KW-0133">Cell shape</keyword>
<feature type="compositionally biased region" description="Basic residues" evidence="10">
    <location>
        <begin position="313"/>
        <end position="324"/>
    </location>
</feature>
<accession>A0A953SHI8</accession>
<evidence type="ECO:0000256" key="5">
    <source>
        <dbReference type="ARBA" id="ARBA00022984"/>
    </source>
</evidence>
<feature type="active site" evidence="7">
    <location>
        <position position="127"/>
    </location>
</feature>
<evidence type="ECO:0000256" key="4">
    <source>
        <dbReference type="ARBA" id="ARBA00022960"/>
    </source>
</evidence>
<evidence type="ECO:0000256" key="10">
    <source>
        <dbReference type="SAM" id="MobiDB-lite"/>
    </source>
</evidence>
<dbReference type="InterPro" id="IPR001967">
    <property type="entry name" value="Peptidase_S11_N"/>
</dbReference>
<keyword evidence="3 12" id="KW-0378">Hydrolase</keyword>
<feature type="active site" description="Proton acceptor" evidence="7">
    <location>
        <position position="75"/>
    </location>
</feature>
<evidence type="ECO:0000313" key="12">
    <source>
        <dbReference type="EMBL" id="MBZ0158053.1"/>
    </source>
</evidence>
<dbReference type="PANTHER" id="PTHR21581">
    <property type="entry name" value="D-ALANYL-D-ALANINE CARBOXYPEPTIDASE"/>
    <property type="match status" value="1"/>
</dbReference>
<evidence type="ECO:0000259" key="11">
    <source>
        <dbReference type="Pfam" id="PF00768"/>
    </source>
</evidence>
<dbReference type="PANTHER" id="PTHR21581:SF26">
    <property type="entry name" value="D-ALANYL-D-ALANINE ENDOPEPTIDASE"/>
    <property type="match status" value="1"/>
</dbReference>
<keyword evidence="2" id="KW-0732">Signal</keyword>
<comment type="similarity">
    <text evidence="1 9">Belongs to the peptidase S11 family.</text>
</comment>
<dbReference type="InterPro" id="IPR012338">
    <property type="entry name" value="Beta-lactam/transpept-like"/>
</dbReference>
<dbReference type="InterPro" id="IPR018044">
    <property type="entry name" value="Peptidase_S11"/>
</dbReference>
<protein>
    <submittedName>
        <fullName evidence="12">Serine hydrolase</fullName>
    </submittedName>
</protein>
<evidence type="ECO:0000256" key="1">
    <source>
        <dbReference type="ARBA" id="ARBA00007164"/>
    </source>
</evidence>
<dbReference type="GO" id="GO:0009252">
    <property type="term" value="P:peptidoglycan biosynthetic process"/>
    <property type="evidence" value="ECO:0007669"/>
    <property type="project" value="UniProtKB-KW"/>
</dbReference>
<evidence type="ECO:0000256" key="8">
    <source>
        <dbReference type="PIRSR" id="PIRSR618044-2"/>
    </source>
</evidence>
<feature type="active site" description="Acyl-ester intermediate" evidence="7">
    <location>
        <position position="72"/>
    </location>
</feature>
<dbReference type="GO" id="GO:0006508">
    <property type="term" value="P:proteolysis"/>
    <property type="evidence" value="ECO:0007669"/>
    <property type="project" value="InterPro"/>
</dbReference>
<dbReference type="GO" id="GO:0008360">
    <property type="term" value="P:regulation of cell shape"/>
    <property type="evidence" value="ECO:0007669"/>
    <property type="project" value="UniProtKB-KW"/>
</dbReference>
<dbReference type="EMBL" id="JAIOIV010000133">
    <property type="protein sequence ID" value="MBZ0158053.1"/>
    <property type="molecule type" value="Genomic_DNA"/>
</dbReference>
<name>A0A953SHI8_9BACT</name>
<evidence type="ECO:0000256" key="6">
    <source>
        <dbReference type="ARBA" id="ARBA00023316"/>
    </source>
</evidence>
<dbReference type="Pfam" id="PF00768">
    <property type="entry name" value="Peptidase_S11"/>
    <property type="match status" value="1"/>
</dbReference>
<evidence type="ECO:0000313" key="13">
    <source>
        <dbReference type="Proteomes" id="UP000705867"/>
    </source>
</evidence>
<dbReference type="Proteomes" id="UP000705867">
    <property type="component" value="Unassembled WGS sequence"/>
</dbReference>
<organism evidence="12 13">
    <name type="scientific">Candidatus Nitrobium versatile</name>
    <dbReference type="NCBI Taxonomy" id="2884831"/>
    <lineage>
        <taxon>Bacteria</taxon>
        <taxon>Pseudomonadati</taxon>
        <taxon>Nitrospirota</taxon>
        <taxon>Nitrospiria</taxon>
        <taxon>Nitrospirales</taxon>
        <taxon>Nitrospiraceae</taxon>
        <taxon>Candidatus Nitrobium</taxon>
    </lineage>
</organism>
<keyword evidence="5" id="KW-0573">Peptidoglycan synthesis</keyword>
<dbReference type="GO" id="GO:0009002">
    <property type="term" value="F:serine-type D-Ala-D-Ala carboxypeptidase activity"/>
    <property type="evidence" value="ECO:0007669"/>
    <property type="project" value="InterPro"/>
</dbReference>
<dbReference type="Gene3D" id="3.40.710.10">
    <property type="entry name" value="DD-peptidase/beta-lactamase superfamily"/>
    <property type="match status" value="1"/>
</dbReference>
<feature type="compositionally biased region" description="Basic and acidic residues" evidence="10">
    <location>
        <begin position="361"/>
        <end position="375"/>
    </location>
</feature>
<feature type="domain" description="Peptidase S11 D-alanyl-D-alanine carboxypeptidase A N-terminal" evidence="11">
    <location>
        <begin position="39"/>
        <end position="262"/>
    </location>
</feature>
<keyword evidence="6" id="KW-0961">Cell wall biogenesis/degradation</keyword>